<dbReference type="PROSITE" id="PS51935">
    <property type="entry name" value="NLPC_P60"/>
    <property type="match status" value="1"/>
</dbReference>
<evidence type="ECO:0000313" key="6">
    <source>
        <dbReference type="EMBL" id="ODA90534.1"/>
    </source>
</evidence>
<evidence type="ECO:0000313" key="7">
    <source>
        <dbReference type="Proteomes" id="UP000094426"/>
    </source>
</evidence>
<feature type="domain" description="NlpC/P60" evidence="5">
    <location>
        <begin position="67"/>
        <end position="183"/>
    </location>
</feature>
<dbReference type="InterPro" id="IPR000064">
    <property type="entry name" value="NLP_P60_dom"/>
</dbReference>
<dbReference type="PANTHER" id="PTHR47359:SF3">
    <property type="entry name" value="NLP_P60 DOMAIN-CONTAINING PROTEIN-RELATED"/>
    <property type="match status" value="1"/>
</dbReference>
<organism evidence="6 7">
    <name type="scientific">Leifsonia xyli subsp. xyli</name>
    <dbReference type="NCBI Taxonomy" id="59736"/>
    <lineage>
        <taxon>Bacteria</taxon>
        <taxon>Bacillati</taxon>
        <taxon>Actinomycetota</taxon>
        <taxon>Actinomycetes</taxon>
        <taxon>Micrococcales</taxon>
        <taxon>Microbacteriaceae</taxon>
        <taxon>Leifsonia</taxon>
    </lineage>
</organism>
<evidence type="ECO:0000259" key="5">
    <source>
        <dbReference type="PROSITE" id="PS51935"/>
    </source>
</evidence>
<comment type="similarity">
    <text evidence="1">Belongs to the peptidase C40 family.</text>
</comment>
<protein>
    <recommendedName>
        <fullName evidence="5">NlpC/P60 domain-containing protein</fullName>
    </recommendedName>
</protein>
<reference evidence="6 7" key="1">
    <citation type="submission" date="2015-11" db="EMBL/GenBank/DDBJ databases">
        <authorList>
            <person name="Zhang Y."/>
            <person name="Guo Z."/>
        </authorList>
    </citation>
    <scope>NUCLEOTIDE SEQUENCE [LARGE SCALE GENOMIC DNA]</scope>
    <source>
        <strain evidence="7">gdw1</strain>
    </source>
</reference>
<keyword evidence="4" id="KW-0788">Thiol protease</keyword>
<dbReference type="Gene3D" id="3.90.1720.10">
    <property type="entry name" value="endopeptidase domain like (from Nostoc punctiforme)"/>
    <property type="match status" value="1"/>
</dbReference>
<keyword evidence="2" id="KW-0645">Protease</keyword>
<dbReference type="Proteomes" id="UP000094426">
    <property type="component" value="Unassembled WGS sequence"/>
</dbReference>
<evidence type="ECO:0000256" key="4">
    <source>
        <dbReference type="ARBA" id="ARBA00022807"/>
    </source>
</evidence>
<dbReference type="SUPFAM" id="SSF54001">
    <property type="entry name" value="Cysteine proteinases"/>
    <property type="match status" value="1"/>
</dbReference>
<dbReference type="InterPro" id="IPR038765">
    <property type="entry name" value="Papain-like_cys_pep_sf"/>
</dbReference>
<evidence type="ECO:0000256" key="1">
    <source>
        <dbReference type="ARBA" id="ARBA00007074"/>
    </source>
</evidence>
<dbReference type="RefSeq" id="WP_050737827.1">
    <property type="nucleotide sequence ID" value="NZ_LNZG01000011.1"/>
</dbReference>
<dbReference type="InterPro" id="IPR051794">
    <property type="entry name" value="PG_Endopeptidase_C40"/>
</dbReference>
<sequence>MMFVATVSRIEQIQTQMDAFGGTLAAPGAGSAATAANPASVSADGFALALSAAKGATATAGALVDTGVTGQDVVAQARRYIGVPYVPGGATSAGLDCSGLVQRVYADLGVSLPRLVSGRGSVGVEVLFSGLQPGDLISTKGNGHIVIYAGEGKVIHAPDAGRTVTETANWLDPSGIQDIRRIVPAPSSPWRLSQAASSGLSSRSLSPLFGPSPGGSSLSGVSSAQASQLAALLRLGADPSQLGSLPAPSTASQQRSLAALLAGGTR</sequence>
<comment type="caution">
    <text evidence="6">The sequence shown here is derived from an EMBL/GenBank/DDBJ whole genome shotgun (WGS) entry which is preliminary data.</text>
</comment>
<gene>
    <name evidence="6" type="ORF">ATY41_09845</name>
</gene>
<accession>A0A1E2SLK2</accession>
<dbReference type="EMBL" id="LNZG01000011">
    <property type="protein sequence ID" value="ODA90534.1"/>
    <property type="molecule type" value="Genomic_DNA"/>
</dbReference>
<dbReference type="PANTHER" id="PTHR47359">
    <property type="entry name" value="PEPTIDOGLYCAN DL-ENDOPEPTIDASE CWLO"/>
    <property type="match status" value="1"/>
</dbReference>
<dbReference type="AlphaFoldDB" id="A0A1E2SLK2"/>
<dbReference type="OrthoDB" id="9815778at2"/>
<evidence type="ECO:0000256" key="3">
    <source>
        <dbReference type="ARBA" id="ARBA00022801"/>
    </source>
</evidence>
<name>A0A1E2SLK2_LEIXY</name>
<proteinExistence type="inferred from homology"/>
<dbReference type="GO" id="GO:0008234">
    <property type="term" value="F:cysteine-type peptidase activity"/>
    <property type="evidence" value="ECO:0007669"/>
    <property type="project" value="UniProtKB-KW"/>
</dbReference>
<dbReference type="Pfam" id="PF00877">
    <property type="entry name" value="NLPC_P60"/>
    <property type="match status" value="1"/>
</dbReference>
<dbReference type="GO" id="GO:0006508">
    <property type="term" value="P:proteolysis"/>
    <property type="evidence" value="ECO:0007669"/>
    <property type="project" value="UniProtKB-KW"/>
</dbReference>
<keyword evidence="3" id="KW-0378">Hydrolase</keyword>
<evidence type="ECO:0000256" key="2">
    <source>
        <dbReference type="ARBA" id="ARBA00022670"/>
    </source>
</evidence>